<evidence type="ECO:0000313" key="3">
    <source>
        <dbReference type="EMBL" id="ARN73592.1"/>
    </source>
</evidence>
<name>A0A1X9NAY2_9GAMM</name>
<organism evidence="3 4">
    <name type="scientific">Oceanicoccus sagamiensis</name>
    <dbReference type="NCBI Taxonomy" id="716816"/>
    <lineage>
        <taxon>Bacteria</taxon>
        <taxon>Pseudomonadati</taxon>
        <taxon>Pseudomonadota</taxon>
        <taxon>Gammaproteobacteria</taxon>
        <taxon>Cellvibrionales</taxon>
        <taxon>Spongiibacteraceae</taxon>
        <taxon>Oceanicoccus</taxon>
    </lineage>
</organism>
<dbReference type="RefSeq" id="WP_085757706.1">
    <property type="nucleotide sequence ID" value="NZ_CP019343.1"/>
</dbReference>
<proteinExistence type="predicted"/>
<keyword evidence="2" id="KW-0812">Transmembrane</keyword>
<dbReference type="EMBL" id="CP019343">
    <property type="protein sequence ID" value="ARN73592.1"/>
    <property type="molecule type" value="Genomic_DNA"/>
</dbReference>
<dbReference type="SUPFAM" id="SSF48452">
    <property type="entry name" value="TPR-like"/>
    <property type="match status" value="1"/>
</dbReference>
<keyword evidence="2" id="KW-1133">Transmembrane helix</keyword>
<reference evidence="3 4" key="1">
    <citation type="submission" date="2016-11" db="EMBL/GenBank/DDBJ databases">
        <title>Trade-off between light-utilization and light-protection in marine flavobacteria.</title>
        <authorList>
            <person name="Kumagai Y."/>
        </authorList>
    </citation>
    <scope>NUCLEOTIDE SEQUENCE [LARGE SCALE GENOMIC DNA]</scope>
    <source>
        <strain evidence="3 4">NBRC 107125</strain>
    </source>
</reference>
<dbReference type="STRING" id="716816.BST96_05335"/>
<dbReference type="KEGG" id="osg:BST96_05335"/>
<feature type="region of interest" description="Disordered" evidence="1">
    <location>
        <begin position="127"/>
        <end position="152"/>
    </location>
</feature>
<dbReference type="InterPro" id="IPR011990">
    <property type="entry name" value="TPR-like_helical_dom_sf"/>
</dbReference>
<keyword evidence="2" id="KW-0472">Membrane</keyword>
<protein>
    <recommendedName>
        <fullName evidence="5">MSHA biogenesis protein MshN</fullName>
    </recommendedName>
</protein>
<evidence type="ECO:0000313" key="4">
    <source>
        <dbReference type="Proteomes" id="UP000193450"/>
    </source>
</evidence>
<evidence type="ECO:0000256" key="2">
    <source>
        <dbReference type="SAM" id="Phobius"/>
    </source>
</evidence>
<sequence>MSLVNDMLNDLDDRRNQQAREEVNLDWMTGQKQTSKNKWLMPLLSLAVIVLFIVVAFSVFQYQTTANSSAIDKLAAIKKPVAEKPVKPEVVAVEKQREPVETVVPSVVEVAPVAKAIVTSPVQKPVASKSLPKASPPPAAAKKPIKKQKPLSLPQRDLIASQEAKKLIRNNQSVVAEEKLAAFMQKNPLAIRSGKVLASLWLSQKKEAQAQQLLVPLRDIAPRDIELIMIQARLFYAAGNPLEAIALMKTERPAVNVHAGYYELLGFIARSDQQYELSVQSYRRLLEYDASRGDWWVGMAIALDMQSKSALAKEAYRRGIDSRRISKSLNDYARKRLAAL</sequence>
<feature type="transmembrane region" description="Helical" evidence="2">
    <location>
        <begin position="39"/>
        <end position="60"/>
    </location>
</feature>
<gene>
    <name evidence="3" type="ORF">BST96_05335</name>
</gene>
<dbReference type="Proteomes" id="UP000193450">
    <property type="component" value="Chromosome"/>
</dbReference>
<dbReference type="Gene3D" id="1.25.40.10">
    <property type="entry name" value="Tetratricopeptide repeat domain"/>
    <property type="match status" value="1"/>
</dbReference>
<evidence type="ECO:0000256" key="1">
    <source>
        <dbReference type="SAM" id="MobiDB-lite"/>
    </source>
</evidence>
<dbReference type="AlphaFoldDB" id="A0A1X9NAY2"/>
<accession>A0A1X9NAY2</accession>
<evidence type="ECO:0008006" key="5">
    <source>
        <dbReference type="Google" id="ProtNLM"/>
    </source>
</evidence>
<dbReference type="OrthoDB" id="5406098at2"/>
<keyword evidence="4" id="KW-1185">Reference proteome</keyword>